<organism evidence="1 2">
    <name type="scientific">Camellia lanceoleosa</name>
    <dbReference type="NCBI Taxonomy" id="1840588"/>
    <lineage>
        <taxon>Eukaryota</taxon>
        <taxon>Viridiplantae</taxon>
        <taxon>Streptophyta</taxon>
        <taxon>Embryophyta</taxon>
        <taxon>Tracheophyta</taxon>
        <taxon>Spermatophyta</taxon>
        <taxon>Magnoliopsida</taxon>
        <taxon>eudicotyledons</taxon>
        <taxon>Gunneridae</taxon>
        <taxon>Pentapetalae</taxon>
        <taxon>asterids</taxon>
        <taxon>Ericales</taxon>
        <taxon>Theaceae</taxon>
        <taxon>Camellia</taxon>
    </lineage>
</organism>
<dbReference type="Proteomes" id="UP001060215">
    <property type="component" value="Chromosome 1"/>
</dbReference>
<name>A0ACC0IYR8_9ERIC</name>
<proteinExistence type="predicted"/>
<accession>A0ACC0IYR8</accession>
<dbReference type="EMBL" id="CM045758">
    <property type="protein sequence ID" value="KAI8030577.1"/>
    <property type="molecule type" value="Genomic_DNA"/>
</dbReference>
<evidence type="ECO:0000313" key="1">
    <source>
        <dbReference type="EMBL" id="KAI8030577.1"/>
    </source>
</evidence>
<protein>
    <submittedName>
        <fullName evidence="1">Uncharacterized protein</fullName>
    </submittedName>
</protein>
<sequence length="75" mass="7933">MTPQATNPARTPPWDDLAHAPIVKIANFPYVDAKDQCKTVNAEASPLETTVPCPDSCQLLDDLPPSSPASTPSST</sequence>
<evidence type="ECO:0000313" key="2">
    <source>
        <dbReference type="Proteomes" id="UP001060215"/>
    </source>
</evidence>
<keyword evidence="2" id="KW-1185">Reference proteome</keyword>
<gene>
    <name evidence="1" type="ORF">LOK49_LG01G02678</name>
</gene>
<reference evidence="1 2" key="1">
    <citation type="journal article" date="2022" name="Plant J.">
        <title>Chromosome-level genome of Camellia lanceoleosa provides a valuable resource for understanding genome evolution and self-incompatibility.</title>
        <authorList>
            <person name="Gong W."/>
            <person name="Xiao S."/>
            <person name="Wang L."/>
            <person name="Liao Z."/>
            <person name="Chang Y."/>
            <person name="Mo W."/>
            <person name="Hu G."/>
            <person name="Li W."/>
            <person name="Zhao G."/>
            <person name="Zhu H."/>
            <person name="Hu X."/>
            <person name="Ji K."/>
            <person name="Xiang X."/>
            <person name="Song Q."/>
            <person name="Yuan D."/>
            <person name="Jin S."/>
            <person name="Zhang L."/>
        </authorList>
    </citation>
    <scope>NUCLEOTIDE SEQUENCE [LARGE SCALE GENOMIC DNA]</scope>
    <source>
        <strain evidence="1">SQ_2022a</strain>
    </source>
</reference>
<comment type="caution">
    <text evidence="1">The sequence shown here is derived from an EMBL/GenBank/DDBJ whole genome shotgun (WGS) entry which is preliminary data.</text>
</comment>